<dbReference type="SUPFAM" id="SSF75005">
    <property type="entry name" value="Arabinanase/levansucrase/invertase"/>
    <property type="match status" value="1"/>
</dbReference>
<feature type="transmembrane region" description="Helical" evidence="5">
    <location>
        <begin position="12"/>
        <end position="32"/>
    </location>
</feature>
<organism evidence="6 7">
    <name type="scientific">Echinicola soli</name>
    <dbReference type="NCBI Taxonomy" id="2591634"/>
    <lineage>
        <taxon>Bacteria</taxon>
        <taxon>Pseudomonadati</taxon>
        <taxon>Bacteroidota</taxon>
        <taxon>Cytophagia</taxon>
        <taxon>Cytophagales</taxon>
        <taxon>Cyclobacteriaceae</taxon>
        <taxon>Echinicola</taxon>
    </lineage>
</organism>
<evidence type="ECO:0000313" key="7">
    <source>
        <dbReference type="Proteomes" id="UP000316614"/>
    </source>
</evidence>
<name>A0A514CJ71_9BACT</name>
<keyword evidence="7" id="KW-1185">Reference proteome</keyword>
<keyword evidence="5" id="KW-0472">Membrane</keyword>
<keyword evidence="2 4" id="KW-0378">Hydrolase</keyword>
<dbReference type="Proteomes" id="UP000316614">
    <property type="component" value="Chromosome"/>
</dbReference>
<dbReference type="InterPro" id="IPR006710">
    <property type="entry name" value="Glyco_hydro_43"/>
</dbReference>
<dbReference type="RefSeq" id="WP_141615114.1">
    <property type="nucleotide sequence ID" value="NZ_CP041253.1"/>
</dbReference>
<evidence type="ECO:0000256" key="1">
    <source>
        <dbReference type="ARBA" id="ARBA00009865"/>
    </source>
</evidence>
<evidence type="ECO:0000256" key="3">
    <source>
        <dbReference type="ARBA" id="ARBA00023295"/>
    </source>
</evidence>
<dbReference type="PANTHER" id="PTHR22925:SF3">
    <property type="entry name" value="GLYCOSYL HYDROLASE FAMILY PROTEIN 43"/>
    <property type="match status" value="1"/>
</dbReference>
<dbReference type="PANTHER" id="PTHR22925">
    <property type="entry name" value="GLYCOSYL HYDROLASE 43 FAMILY MEMBER"/>
    <property type="match status" value="1"/>
</dbReference>
<dbReference type="CDD" id="cd18823">
    <property type="entry name" value="GH43_RcAra43A-like"/>
    <property type="match status" value="1"/>
</dbReference>
<evidence type="ECO:0000256" key="2">
    <source>
        <dbReference type="ARBA" id="ARBA00022801"/>
    </source>
</evidence>
<dbReference type="GO" id="GO:0004553">
    <property type="term" value="F:hydrolase activity, hydrolyzing O-glycosyl compounds"/>
    <property type="evidence" value="ECO:0007669"/>
    <property type="project" value="InterPro"/>
</dbReference>
<dbReference type="Gene3D" id="2.115.10.20">
    <property type="entry name" value="Glycosyl hydrolase domain, family 43"/>
    <property type="match status" value="1"/>
</dbReference>
<dbReference type="KEGG" id="echi:FKX85_12885"/>
<protein>
    <submittedName>
        <fullName evidence="6">Family 43 glycosylhydrolase</fullName>
    </submittedName>
</protein>
<evidence type="ECO:0000313" key="6">
    <source>
        <dbReference type="EMBL" id="QDH79877.1"/>
    </source>
</evidence>
<dbReference type="OrthoDB" id="273314at2"/>
<dbReference type="Pfam" id="PF04616">
    <property type="entry name" value="Glyco_hydro_43"/>
    <property type="match status" value="1"/>
</dbReference>
<accession>A0A514CJ71</accession>
<evidence type="ECO:0000256" key="4">
    <source>
        <dbReference type="RuleBase" id="RU361187"/>
    </source>
</evidence>
<proteinExistence type="inferred from homology"/>
<keyword evidence="5" id="KW-0812">Transmembrane</keyword>
<dbReference type="EMBL" id="CP041253">
    <property type="protein sequence ID" value="QDH79877.1"/>
    <property type="molecule type" value="Genomic_DNA"/>
</dbReference>
<dbReference type="GO" id="GO:0005975">
    <property type="term" value="P:carbohydrate metabolic process"/>
    <property type="evidence" value="ECO:0007669"/>
    <property type="project" value="InterPro"/>
</dbReference>
<gene>
    <name evidence="6" type="ORF">FKX85_12885</name>
</gene>
<keyword evidence="5" id="KW-1133">Transmembrane helix</keyword>
<dbReference type="Gene3D" id="2.60.120.260">
    <property type="entry name" value="Galactose-binding domain-like"/>
    <property type="match status" value="1"/>
</dbReference>
<reference evidence="6 7" key="1">
    <citation type="submission" date="2019-06" db="EMBL/GenBank/DDBJ databases">
        <title>Echinicola alkalisoli sp. nov. isolated from saline soil.</title>
        <authorList>
            <person name="Sun J.-Q."/>
            <person name="Xu L."/>
        </authorList>
    </citation>
    <scope>NUCLEOTIDE SEQUENCE [LARGE SCALE GENOMIC DNA]</scope>
    <source>
        <strain evidence="6 7">LN3S3</strain>
    </source>
</reference>
<dbReference type="AlphaFoldDB" id="A0A514CJ71"/>
<keyword evidence="3 4" id="KW-0326">Glycosidase</keyword>
<comment type="similarity">
    <text evidence="1 4">Belongs to the glycosyl hydrolase 43 family.</text>
</comment>
<dbReference type="InterPro" id="IPR023296">
    <property type="entry name" value="Glyco_hydro_beta-prop_sf"/>
</dbReference>
<evidence type="ECO:0000256" key="5">
    <source>
        <dbReference type="SAM" id="Phobius"/>
    </source>
</evidence>
<sequence>MNQLKKEPYVLVKVVPMILMLLLINCLCVYAQDNNIKNDTFWDTEDGAPIYSQGGGIFTFTDPEDGVEKYFWYGVHYEEAEQYRADPSVNYQRTHFKAVTCYTSTDLVNWKSKGNVLEKSEVEESYQRVFWMGRLGVAYVKEMDKYALFVQHNSNVLIALSDSPSGPFKCHNRLDMTDRIGTPNTGDQTVFTDPDTGTSYLVYSYGKGRHKIYISEIGVKDGKVDLLDITQIFKGAGREGNCMVKYNGKYYVFASNLYGWDSSHAFYLVADDVKGPYLPENNMLITPGSYDDYAHITQTGFFVNVKGSKKETVIYCGDRWADFAGNGLGYNQWCPLSFDGETPFFNSLNSWNLNESTGEWSVAEDNNFVKNSSFEADRKAIPSSVKPIQEQLLGWYSDVKQGNTIVIDSDQSPVLNHANTKEDRIHVIGERSLNISDNVTFKRKVYQMITSTPYVSLEDGTYTLSLKVKNTGHFDRLEAYAESGNHQKSIPLENDNDKWNSITLENVSVINGKVEIGFIAHGEAGASCHIDDVAFVPNDVPGYQK</sequence>